<feature type="domain" description="NmrA-like" evidence="3">
    <location>
        <begin position="9"/>
        <end position="228"/>
    </location>
</feature>
<evidence type="ECO:0000313" key="4">
    <source>
        <dbReference type="EMBL" id="KAE9406499.1"/>
    </source>
</evidence>
<dbReference type="PANTHER" id="PTHR47706">
    <property type="entry name" value="NMRA-LIKE FAMILY PROTEIN"/>
    <property type="match status" value="1"/>
</dbReference>
<sequence length="296" mass="32480">MAPTYTSFVVLGSGGSLSPYIIDALSKEPDVKKLIVFSRLGSSSKPIPPSSKAELLQVDYNDHTSLIDIFRTHGTEVIVSTLSTDAVTDDNQKKVALAAKEAGTVKLFFPSEYGMVTHGLGGKGHGWLSGKDEFKDFLESIDLPYARVFTGVWFRWIPWLTGYNANGKINILKDKGDTPISFTAEEDIGEFIAYVSTHLPPSQLANVRFRLQGERRTTKEIASQLGKPIEFVDAIPGENSEWPTSIATECELGVGSTGYNHELKKDNDVAGPEGAGSGNRFWEGHVWRKIEDVLKL</sequence>
<dbReference type="GO" id="GO:0016491">
    <property type="term" value="F:oxidoreductase activity"/>
    <property type="evidence" value="ECO:0007669"/>
    <property type="project" value="UniProtKB-KW"/>
</dbReference>
<evidence type="ECO:0000256" key="1">
    <source>
        <dbReference type="ARBA" id="ARBA00022857"/>
    </source>
</evidence>
<gene>
    <name evidence="4" type="ORF">BT96DRAFT_915209</name>
</gene>
<dbReference type="Proteomes" id="UP000799118">
    <property type="component" value="Unassembled WGS sequence"/>
</dbReference>
<reference evidence="4" key="1">
    <citation type="journal article" date="2019" name="Environ. Microbiol.">
        <title>Fungal ecological strategies reflected in gene transcription - a case study of two litter decomposers.</title>
        <authorList>
            <person name="Barbi F."/>
            <person name="Kohler A."/>
            <person name="Barry K."/>
            <person name="Baskaran P."/>
            <person name="Daum C."/>
            <person name="Fauchery L."/>
            <person name="Ihrmark K."/>
            <person name="Kuo A."/>
            <person name="LaButti K."/>
            <person name="Lipzen A."/>
            <person name="Morin E."/>
            <person name="Grigoriev I.V."/>
            <person name="Henrissat B."/>
            <person name="Lindahl B."/>
            <person name="Martin F."/>
        </authorList>
    </citation>
    <scope>NUCLEOTIDE SEQUENCE</scope>
    <source>
        <strain evidence="4">JB14</strain>
    </source>
</reference>
<dbReference type="OrthoDB" id="5283654at2759"/>
<dbReference type="AlphaFoldDB" id="A0A6A4I711"/>
<accession>A0A6A4I711</accession>
<dbReference type="InterPro" id="IPR051609">
    <property type="entry name" value="NmrA/Isoflavone_reductase-like"/>
</dbReference>
<proteinExistence type="predicted"/>
<keyword evidence="1" id="KW-0521">NADP</keyword>
<dbReference type="Pfam" id="PF05368">
    <property type="entry name" value="NmrA"/>
    <property type="match status" value="1"/>
</dbReference>
<dbReference type="PANTHER" id="PTHR47706:SF9">
    <property type="entry name" value="NMRA-LIKE DOMAIN-CONTAINING PROTEIN-RELATED"/>
    <property type="match status" value="1"/>
</dbReference>
<name>A0A6A4I711_9AGAR</name>
<dbReference type="EMBL" id="ML769401">
    <property type="protein sequence ID" value="KAE9406499.1"/>
    <property type="molecule type" value="Genomic_DNA"/>
</dbReference>
<keyword evidence="5" id="KW-1185">Reference proteome</keyword>
<dbReference type="SUPFAM" id="SSF51735">
    <property type="entry name" value="NAD(P)-binding Rossmann-fold domains"/>
    <property type="match status" value="1"/>
</dbReference>
<dbReference type="InterPro" id="IPR036291">
    <property type="entry name" value="NAD(P)-bd_dom_sf"/>
</dbReference>
<keyword evidence="2" id="KW-0560">Oxidoreductase</keyword>
<organism evidence="4 5">
    <name type="scientific">Gymnopus androsaceus JB14</name>
    <dbReference type="NCBI Taxonomy" id="1447944"/>
    <lineage>
        <taxon>Eukaryota</taxon>
        <taxon>Fungi</taxon>
        <taxon>Dikarya</taxon>
        <taxon>Basidiomycota</taxon>
        <taxon>Agaricomycotina</taxon>
        <taxon>Agaricomycetes</taxon>
        <taxon>Agaricomycetidae</taxon>
        <taxon>Agaricales</taxon>
        <taxon>Marasmiineae</taxon>
        <taxon>Omphalotaceae</taxon>
        <taxon>Gymnopus</taxon>
    </lineage>
</organism>
<evidence type="ECO:0000256" key="2">
    <source>
        <dbReference type="ARBA" id="ARBA00023002"/>
    </source>
</evidence>
<dbReference type="Gene3D" id="3.40.50.720">
    <property type="entry name" value="NAD(P)-binding Rossmann-like Domain"/>
    <property type="match status" value="1"/>
</dbReference>
<protein>
    <recommendedName>
        <fullName evidence="3">NmrA-like domain-containing protein</fullName>
    </recommendedName>
</protein>
<evidence type="ECO:0000313" key="5">
    <source>
        <dbReference type="Proteomes" id="UP000799118"/>
    </source>
</evidence>
<dbReference type="InterPro" id="IPR008030">
    <property type="entry name" value="NmrA-like"/>
</dbReference>
<evidence type="ECO:0000259" key="3">
    <source>
        <dbReference type="Pfam" id="PF05368"/>
    </source>
</evidence>